<evidence type="ECO:0000313" key="1">
    <source>
        <dbReference type="EMBL" id="KAL1549132.1"/>
    </source>
</evidence>
<sequence>MIKYRWTQAQVVVPHYSDYVEAHDSGVRKRYTVDRQDFEVNYFHAYINGVDFVFIDSLLFRHIENDIYRVHGVVLQSCCRGMIDLSVEQPLRACLSQRKGCKLQFVGMFHAVISITKVLVIDPSAEHQDRQ</sequence>
<dbReference type="GO" id="GO:0009011">
    <property type="term" value="F:alpha-1,4-glucan glucosyltransferase (ADP-glucose donor) activity"/>
    <property type="evidence" value="ECO:0007669"/>
    <property type="project" value="UniProtKB-EC"/>
</dbReference>
<dbReference type="Proteomes" id="UP001567538">
    <property type="component" value="Unassembled WGS sequence"/>
</dbReference>
<dbReference type="EC" id="2.4.1.21" evidence="1"/>
<dbReference type="AlphaFoldDB" id="A0ABD1GY95"/>
<dbReference type="PANTHER" id="PTHR45825:SF2">
    <property type="entry name" value="STARCH SYNTHASE 2, CHLOROPLASTIC_AMYLOPLASTIC"/>
    <property type="match status" value="1"/>
</dbReference>
<dbReference type="EMBL" id="JBEAFC010000007">
    <property type="protein sequence ID" value="KAL1549132.1"/>
    <property type="molecule type" value="Genomic_DNA"/>
</dbReference>
<evidence type="ECO:0000313" key="2">
    <source>
        <dbReference type="Proteomes" id="UP001567538"/>
    </source>
</evidence>
<name>A0ABD1GY95_SALDI</name>
<protein>
    <submittedName>
        <fullName evidence="1">Starch synthase</fullName>
        <ecNumber evidence="1">2.4.1.21</ecNumber>
    </submittedName>
</protein>
<keyword evidence="2" id="KW-1185">Reference proteome</keyword>
<accession>A0ABD1GY95</accession>
<dbReference type="PANTHER" id="PTHR45825">
    <property type="entry name" value="GRANULE-BOUND STARCH SYNTHASE 1, CHLOROPLASTIC/AMYLOPLASTIC"/>
    <property type="match status" value="1"/>
</dbReference>
<organism evidence="1 2">
    <name type="scientific">Salvia divinorum</name>
    <name type="common">Maria pastora</name>
    <name type="synonym">Diviner's sage</name>
    <dbReference type="NCBI Taxonomy" id="28513"/>
    <lineage>
        <taxon>Eukaryota</taxon>
        <taxon>Viridiplantae</taxon>
        <taxon>Streptophyta</taxon>
        <taxon>Embryophyta</taxon>
        <taxon>Tracheophyta</taxon>
        <taxon>Spermatophyta</taxon>
        <taxon>Magnoliopsida</taxon>
        <taxon>eudicotyledons</taxon>
        <taxon>Gunneridae</taxon>
        <taxon>Pentapetalae</taxon>
        <taxon>asterids</taxon>
        <taxon>lamiids</taxon>
        <taxon>Lamiales</taxon>
        <taxon>Lamiaceae</taxon>
        <taxon>Nepetoideae</taxon>
        <taxon>Mentheae</taxon>
        <taxon>Salviinae</taxon>
        <taxon>Salvia</taxon>
        <taxon>Salvia subgen. Calosphace</taxon>
    </lineage>
</organism>
<proteinExistence type="predicted"/>
<keyword evidence="1" id="KW-0808">Transferase</keyword>
<comment type="caution">
    <text evidence="1">The sequence shown here is derived from an EMBL/GenBank/DDBJ whole genome shotgun (WGS) entry which is preliminary data.</text>
</comment>
<reference evidence="1 2" key="1">
    <citation type="submission" date="2024-06" db="EMBL/GenBank/DDBJ databases">
        <title>A chromosome level genome sequence of Diviner's sage (Salvia divinorum).</title>
        <authorList>
            <person name="Ford S.A."/>
            <person name="Ro D.-K."/>
            <person name="Ness R.W."/>
            <person name="Phillips M.A."/>
        </authorList>
    </citation>
    <scope>NUCLEOTIDE SEQUENCE [LARGE SCALE GENOMIC DNA]</scope>
    <source>
        <strain evidence="1">SAF-2024a</strain>
        <tissue evidence="1">Leaf</tissue>
    </source>
</reference>
<dbReference type="Gene3D" id="3.40.50.2000">
    <property type="entry name" value="Glycogen Phosphorylase B"/>
    <property type="match status" value="1"/>
</dbReference>
<keyword evidence="1" id="KW-0328">Glycosyltransferase</keyword>
<gene>
    <name evidence="1" type="ORF">AAHA92_17268</name>
</gene>